<feature type="non-terminal residue" evidence="1">
    <location>
        <position position="53"/>
    </location>
</feature>
<gene>
    <name evidence="1" type="ORF">PILCRDRAFT_830103</name>
</gene>
<sequence length="53" mass="6191">MTQVPSWRLNINSRRDPLATSYVISNIPICPPFSYEPTRGRLMARECNKHPYI</sequence>
<keyword evidence="2" id="KW-1185">Reference proteome</keyword>
<evidence type="ECO:0000313" key="2">
    <source>
        <dbReference type="Proteomes" id="UP000054166"/>
    </source>
</evidence>
<dbReference type="Proteomes" id="UP000054166">
    <property type="component" value="Unassembled WGS sequence"/>
</dbReference>
<reference evidence="1 2" key="1">
    <citation type="submission" date="2014-04" db="EMBL/GenBank/DDBJ databases">
        <authorList>
            <consortium name="DOE Joint Genome Institute"/>
            <person name="Kuo A."/>
            <person name="Tarkka M."/>
            <person name="Buscot F."/>
            <person name="Kohler A."/>
            <person name="Nagy L.G."/>
            <person name="Floudas D."/>
            <person name="Copeland A."/>
            <person name="Barry K.W."/>
            <person name="Cichocki N."/>
            <person name="Veneault-Fourrey C."/>
            <person name="LaButti K."/>
            <person name="Lindquist E.A."/>
            <person name="Lipzen A."/>
            <person name="Lundell T."/>
            <person name="Morin E."/>
            <person name="Murat C."/>
            <person name="Sun H."/>
            <person name="Tunlid A."/>
            <person name="Henrissat B."/>
            <person name="Grigoriev I.V."/>
            <person name="Hibbett D.S."/>
            <person name="Martin F."/>
            <person name="Nordberg H.P."/>
            <person name="Cantor M.N."/>
            <person name="Hua S.X."/>
        </authorList>
    </citation>
    <scope>NUCLEOTIDE SEQUENCE [LARGE SCALE GENOMIC DNA]</scope>
    <source>
        <strain evidence="1 2">F 1598</strain>
    </source>
</reference>
<dbReference type="EMBL" id="KN833200">
    <property type="protein sequence ID" value="KIM71846.1"/>
    <property type="molecule type" value="Genomic_DNA"/>
</dbReference>
<proteinExistence type="predicted"/>
<organism evidence="1 2">
    <name type="scientific">Piloderma croceum (strain F 1598)</name>
    <dbReference type="NCBI Taxonomy" id="765440"/>
    <lineage>
        <taxon>Eukaryota</taxon>
        <taxon>Fungi</taxon>
        <taxon>Dikarya</taxon>
        <taxon>Basidiomycota</taxon>
        <taxon>Agaricomycotina</taxon>
        <taxon>Agaricomycetes</taxon>
        <taxon>Agaricomycetidae</taxon>
        <taxon>Atheliales</taxon>
        <taxon>Atheliaceae</taxon>
        <taxon>Piloderma</taxon>
    </lineage>
</organism>
<name>A0A0C3EVJ7_PILCF</name>
<dbReference type="InParanoid" id="A0A0C3EVJ7"/>
<dbReference type="HOGENOM" id="CLU_3074346_0_0_1"/>
<dbReference type="AlphaFoldDB" id="A0A0C3EVJ7"/>
<evidence type="ECO:0000313" key="1">
    <source>
        <dbReference type="EMBL" id="KIM71846.1"/>
    </source>
</evidence>
<protein>
    <submittedName>
        <fullName evidence="1">Uncharacterized protein</fullName>
    </submittedName>
</protein>
<reference evidence="2" key="2">
    <citation type="submission" date="2015-01" db="EMBL/GenBank/DDBJ databases">
        <title>Evolutionary Origins and Diversification of the Mycorrhizal Mutualists.</title>
        <authorList>
            <consortium name="DOE Joint Genome Institute"/>
            <consortium name="Mycorrhizal Genomics Consortium"/>
            <person name="Kohler A."/>
            <person name="Kuo A."/>
            <person name="Nagy L.G."/>
            <person name="Floudas D."/>
            <person name="Copeland A."/>
            <person name="Barry K.W."/>
            <person name="Cichocki N."/>
            <person name="Veneault-Fourrey C."/>
            <person name="LaButti K."/>
            <person name="Lindquist E.A."/>
            <person name="Lipzen A."/>
            <person name="Lundell T."/>
            <person name="Morin E."/>
            <person name="Murat C."/>
            <person name="Riley R."/>
            <person name="Ohm R."/>
            <person name="Sun H."/>
            <person name="Tunlid A."/>
            <person name="Henrissat B."/>
            <person name="Grigoriev I.V."/>
            <person name="Hibbett D.S."/>
            <person name="Martin F."/>
        </authorList>
    </citation>
    <scope>NUCLEOTIDE SEQUENCE [LARGE SCALE GENOMIC DNA]</scope>
    <source>
        <strain evidence="2">F 1598</strain>
    </source>
</reference>
<accession>A0A0C3EVJ7</accession>